<feature type="transmembrane region" description="Helical" evidence="7">
    <location>
        <begin position="35"/>
        <end position="54"/>
    </location>
</feature>
<dbReference type="InterPro" id="IPR050366">
    <property type="entry name" value="BP-dependent_transpt_permease"/>
</dbReference>
<evidence type="ECO:0000259" key="8">
    <source>
        <dbReference type="PROSITE" id="PS50928"/>
    </source>
</evidence>
<keyword evidence="4 7" id="KW-0812">Transmembrane</keyword>
<organism evidence="9 10">
    <name type="scientific">Halorubrum trueperi</name>
    <dbReference type="NCBI Taxonomy" id="2004704"/>
    <lineage>
        <taxon>Archaea</taxon>
        <taxon>Methanobacteriati</taxon>
        <taxon>Methanobacteriota</taxon>
        <taxon>Stenosarchaea group</taxon>
        <taxon>Halobacteria</taxon>
        <taxon>Halobacteriales</taxon>
        <taxon>Haloferacaceae</taxon>
        <taxon>Halorubrum</taxon>
    </lineage>
</organism>
<protein>
    <submittedName>
        <fullName evidence="9">ABC transporter permease</fullName>
    </submittedName>
</protein>
<comment type="caution">
    <text evidence="9">The sequence shown here is derived from an EMBL/GenBank/DDBJ whole genome shotgun (WGS) entry which is preliminary data.</text>
</comment>
<dbReference type="AlphaFoldDB" id="A0ABD5UH72"/>
<dbReference type="InterPro" id="IPR000515">
    <property type="entry name" value="MetI-like"/>
</dbReference>
<dbReference type="PANTHER" id="PTHR43386:SF1">
    <property type="entry name" value="D,D-DIPEPTIDE TRANSPORT SYSTEM PERMEASE PROTEIN DDPC-RELATED"/>
    <property type="match status" value="1"/>
</dbReference>
<evidence type="ECO:0000256" key="2">
    <source>
        <dbReference type="ARBA" id="ARBA00022448"/>
    </source>
</evidence>
<evidence type="ECO:0000256" key="1">
    <source>
        <dbReference type="ARBA" id="ARBA00004651"/>
    </source>
</evidence>
<dbReference type="Pfam" id="PF00528">
    <property type="entry name" value="BPD_transp_1"/>
    <property type="match status" value="1"/>
</dbReference>
<dbReference type="PANTHER" id="PTHR43386">
    <property type="entry name" value="OLIGOPEPTIDE TRANSPORT SYSTEM PERMEASE PROTEIN APPC"/>
    <property type="match status" value="1"/>
</dbReference>
<dbReference type="PROSITE" id="PS50928">
    <property type="entry name" value="ABC_TM1"/>
    <property type="match status" value="1"/>
</dbReference>
<proteinExistence type="inferred from homology"/>
<dbReference type="EMBL" id="JBHSXI010000008">
    <property type="protein sequence ID" value="MFC6888715.1"/>
    <property type="molecule type" value="Genomic_DNA"/>
</dbReference>
<feature type="transmembrane region" description="Helical" evidence="7">
    <location>
        <begin position="212"/>
        <end position="234"/>
    </location>
</feature>
<comment type="similarity">
    <text evidence="7">Belongs to the binding-protein-dependent transport system permease family.</text>
</comment>
<evidence type="ECO:0000256" key="7">
    <source>
        <dbReference type="RuleBase" id="RU363032"/>
    </source>
</evidence>
<dbReference type="GO" id="GO:0005886">
    <property type="term" value="C:plasma membrane"/>
    <property type="evidence" value="ECO:0007669"/>
    <property type="project" value="UniProtKB-SubCell"/>
</dbReference>
<dbReference type="Proteomes" id="UP001596333">
    <property type="component" value="Unassembled WGS sequence"/>
</dbReference>
<keyword evidence="10" id="KW-1185">Reference proteome</keyword>
<evidence type="ECO:0000256" key="6">
    <source>
        <dbReference type="ARBA" id="ARBA00023136"/>
    </source>
</evidence>
<dbReference type="InterPro" id="IPR035906">
    <property type="entry name" value="MetI-like_sf"/>
</dbReference>
<evidence type="ECO:0000256" key="4">
    <source>
        <dbReference type="ARBA" id="ARBA00022692"/>
    </source>
</evidence>
<dbReference type="Gene3D" id="1.10.3720.10">
    <property type="entry name" value="MetI-like"/>
    <property type="match status" value="1"/>
</dbReference>
<accession>A0ABD5UH72</accession>
<keyword evidence="5 7" id="KW-1133">Transmembrane helix</keyword>
<sequence length="307" mass="33436">MPLPDRISSAVTNHRLVNQTVEGATIVFEDRINRVAAYSILFVLLLGVFGPVLAPHDYSAINSAPDGSLLRLAPPLTGEYFLGTTERGEDVLSRIMVGARPTVITGILGGLFIISIGMTIGVTAGYIGGWYETLLMRFTDFVYGVPLIPFAIVLIVFMGVNYWTTILVIGVILWRGNARVLRAQVLQIKQRPYILAAKATGASTRRIVLRHILPNITSMIVLFFALGVGSAILVEANLAFIGVSDPFVPSWGIMVRNAYEANRIAEAWWWSIPPGLLISLTVLSTFLLGRSMEQLGGQSDEYTGGEV</sequence>
<keyword evidence="3" id="KW-1003">Cell membrane</keyword>
<dbReference type="RefSeq" id="WP_379766213.1">
    <property type="nucleotide sequence ID" value="NZ_JBHSXI010000008.1"/>
</dbReference>
<gene>
    <name evidence="9" type="ORF">ACFQEY_06725</name>
</gene>
<reference evidence="9 10" key="1">
    <citation type="journal article" date="2019" name="Int. J. Syst. Evol. Microbiol.">
        <title>The Global Catalogue of Microorganisms (GCM) 10K type strain sequencing project: providing services to taxonomists for standard genome sequencing and annotation.</title>
        <authorList>
            <consortium name="The Broad Institute Genomics Platform"/>
            <consortium name="The Broad Institute Genome Sequencing Center for Infectious Disease"/>
            <person name="Wu L."/>
            <person name="Ma J."/>
        </authorList>
    </citation>
    <scope>NUCLEOTIDE SEQUENCE [LARGE SCALE GENOMIC DNA]</scope>
    <source>
        <strain evidence="9 10">Y73</strain>
    </source>
</reference>
<feature type="domain" description="ABC transmembrane type-1" evidence="8">
    <location>
        <begin position="99"/>
        <end position="289"/>
    </location>
</feature>
<dbReference type="CDD" id="cd06261">
    <property type="entry name" value="TM_PBP2"/>
    <property type="match status" value="1"/>
</dbReference>
<comment type="subcellular location">
    <subcellularLocation>
        <location evidence="1 7">Cell membrane</location>
        <topology evidence="1 7">Multi-pass membrane protein</topology>
    </subcellularLocation>
</comment>
<evidence type="ECO:0000256" key="3">
    <source>
        <dbReference type="ARBA" id="ARBA00022475"/>
    </source>
</evidence>
<evidence type="ECO:0000313" key="9">
    <source>
        <dbReference type="EMBL" id="MFC6888715.1"/>
    </source>
</evidence>
<evidence type="ECO:0000313" key="10">
    <source>
        <dbReference type="Proteomes" id="UP001596333"/>
    </source>
</evidence>
<evidence type="ECO:0000256" key="5">
    <source>
        <dbReference type="ARBA" id="ARBA00022989"/>
    </source>
</evidence>
<feature type="transmembrane region" description="Helical" evidence="7">
    <location>
        <begin position="103"/>
        <end position="127"/>
    </location>
</feature>
<name>A0ABD5UH72_9EURY</name>
<keyword evidence="2 7" id="KW-0813">Transport</keyword>
<feature type="transmembrane region" description="Helical" evidence="7">
    <location>
        <begin position="267"/>
        <end position="288"/>
    </location>
</feature>
<feature type="transmembrane region" description="Helical" evidence="7">
    <location>
        <begin position="147"/>
        <end position="174"/>
    </location>
</feature>
<dbReference type="SUPFAM" id="SSF161098">
    <property type="entry name" value="MetI-like"/>
    <property type="match status" value="1"/>
</dbReference>
<keyword evidence="6 7" id="KW-0472">Membrane</keyword>